<sequence length="84" mass="10059">MFEKGRKLFKNFSFDEKINFCLEKVKSEGGDVHGWFDIFNPEYNWSFTHDEINDWFSKEGFSKITHIPLKSKWKPNINVIAQKN</sequence>
<organism evidence="1 2">
    <name type="scientific">Marine Group I thaumarchaeote SCGC AAA799-E16</name>
    <dbReference type="NCBI Taxonomy" id="1502292"/>
    <lineage>
        <taxon>Archaea</taxon>
        <taxon>Nitrososphaerota</taxon>
        <taxon>Marine Group I</taxon>
    </lineage>
</organism>
<reference evidence="1 2" key="1">
    <citation type="submission" date="2014-06" db="EMBL/GenBank/DDBJ databases">
        <authorList>
            <person name="Ngugi D.K."/>
            <person name="Blom J."/>
            <person name="Alam I."/>
            <person name="Rashid M."/>
            <person name="Ba Alawi W."/>
            <person name="Zhang G."/>
            <person name="Hikmawan T."/>
            <person name="Guan Y."/>
            <person name="Antunes A."/>
            <person name="Siam R."/>
            <person name="Eldorry H."/>
            <person name="Bajic V."/>
            <person name="Stingl U."/>
        </authorList>
    </citation>
    <scope>NUCLEOTIDE SEQUENCE [LARGE SCALE GENOMIC DNA]</scope>
    <source>
        <strain evidence="1">SCGC AAA799-E16</strain>
    </source>
</reference>
<dbReference type="Proteomes" id="UP000028027">
    <property type="component" value="Unassembled WGS sequence"/>
</dbReference>
<accession>A0A081S7T7</accession>
<gene>
    <name evidence="1" type="ORF">AAA799E16_00140</name>
</gene>
<evidence type="ECO:0000313" key="2">
    <source>
        <dbReference type="Proteomes" id="UP000028027"/>
    </source>
</evidence>
<evidence type="ECO:0000313" key="1">
    <source>
        <dbReference type="EMBL" id="KER06990.1"/>
    </source>
</evidence>
<dbReference type="AlphaFoldDB" id="A0A081S7T7"/>
<comment type="caution">
    <text evidence="1">The sequence shown here is derived from an EMBL/GenBank/DDBJ whole genome shotgun (WGS) entry which is preliminary data.</text>
</comment>
<protein>
    <submittedName>
        <fullName evidence="1">Uncharacterized protein</fullName>
    </submittedName>
</protein>
<name>A0A081S7T7_9ARCH</name>
<keyword evidence="2" id="KW-1185">Reference proteome</keyword>
<proteinExistence type="predicted"/>
<dbReference type="EMBL" id="JNVL01000002">
    <property type="protein sequence ID" value="KER06990.1"/>
    <property type="molecule type" value="Genomic_DNA"/>
</dbReference>